<sequence length="1984" mass="219673">MEGSDDEDPLALLPKKRHRTTVLHEPYQKSDADATTTAAPLVDVVPTSDSEEAQEDLFGSKGWGSCSGILNDPSVVVCKGSGGPAVGAESGRVVERTGIEPVAVPSVSPPLASITDYPKQHDVQDDTPDLQTLSPAEFPSGLTCPSSEPEGRNNRSTTALDGAIALKEAGYLEPSGPSEAVIPNVFRTHNTHAQPNGIFSENLDVIAMDVEDDQGPSAISVMPASDTAMTTRQANSQPDLQSPEVEDVLKAFGDRVLGERIAADDDMGIDPQPVKEQHEPSNDAIENHDHRERTSVDRDISFEPFFDTEGPGMMAESAPTASQPPSDHLLSALRNDVASITGSPVRPTGSLPRARTRSPSLSPAPAISPSNGLAPRPASPSQTPQLIEPELDPALLAFQNARTFRRRTAIQLQPYTREKTKYRAMVRKGGRLLIAELLHDDPDRAAITASLQESGDSQFREDQPEVPEEPEIDMAVSPPVTPSDQDYAEHFQLYGEVADEATDPRLQALAKTRLKLERQEAKRKARADREARQYMAFLEKEIKERERVKRLEEKEAKRKLREEKLKERQAVRVPSEPDTPRARRPVPKQRSTTKRSVPVAGSSSGSENDIQPSVKRRKLVKRAGSSEAEGSHRTGGRGELRESRTASPLRVSQRDDMSQGDRDDSHSRIDAFDSHVGPFEEFDFDMGDDELPELTFDIATSPRVPLSSSRTINLATPISIPATSDDSDSSEKMDGPREKVKALKRVMPALLAKKLADKAEADYQARQRRKALKAREAEAAARARPGQAVRRKANAPSHRQGVEGLFDDDPSVGGDDETPHFALERPPDPMINIFTDDEQDDDSVLPSDSGGSSHESQYRNERVRQFQVGDFDSLLHGPRKARPTKLPPKQGSKALFRRPRVDARQQRKSQSRRPQEHAGMPHSPANLNKVSAKRPRRKRRILDDRTIFEVETSSAVATRARPRSGSRDQLARPVEKRAFTRTPSAVTAVKNTNRNSASPVRSGLDLVPEPVASTTSNRHATVSEASDMWDDLQDFQIDFAIKPLQTGVEFGIASFIGSGKLRNHIDYLDGRDRLFAEGSIEAIGLAFETSMEVSAFIALLPIALDKIKDDVLAVMNDRLEPQMSAAPRLISFLISYLANADCNDSDLRQVQLAFQALKGNLQDLSVPRSARDRNQAFFLLEVRLSLAIATMVLSRVDERLESPTAYDYDSLVCEQITEVIEGLLQYGFDRTMKPLKAIMNFEAEDGIVDDFSAECWVAVLHLASCWDRKPVLQARDASTLQQCLDRALNLAFEGRHAGPRASERIWYLTIGLAALSQFDNAGKVPSNLSVPTRWFLVRKALSSIKIVSPTEEEETKRRHQLKPRDKYIKIVVIRCLQLTSVWRWHCDRESFTIATKDLGVVFRDRALRGLPNETFADYPVFIRQFNRTLAEEIDMEESAYNLYLQLVCLCASDIVTMPSSLDEAKQAAADVKRLMLSIVPFSPVRYQEGKVPTDRQLSALINRFSTAVIAAIFDITLMPYLLGNTRKWINFASADTESRRTCIRGLMYLGVAARHHGESLTGIVGELSSHFEVVQREKSRLEAANANDRAILEHGRLLVLIVSCFKTLICTHSFDAEVEAQPRYPDPELLAPCWTQRLRSAELVADRKAGLEVVACVQSFLDARASALPARSKTRRPVTDDPGEDSQQSDYSAMGLDFTDADLLAIDELGAVVAPEARLDAGVASILADSISPGIYALLSNTMSESWQRFSGQTRAERQLYISAMTRCWAECASILVVDHHLRDWDTYLAYGQESWERLGDEIGKRQVGMNFMLNVAQLDPPVLTAYGDTFILLILQALVAQQITIEPTFVSTVLQASSSQVHFLLGDTWPNDISTFNRADYLKNRLSILKVIFKNAGKALQSGSAVAGSSKPFVYRCINHVLAAMQQNYSLIDLRKGVLRSDYRAFTNEVVQAIRDESNASISEASVPKLKQFPLPEPIHSVE</sequence>
<gene>
    <name evidence="2" type="ORF">FFLO_05559</name>
</gene>
<dbReference type="GO" id="GO:0035361">
    <property type="term" value="C:Cul8-RING ubiquitin ligase complex"/>
    <property type="evidence" value="ECO:0007669"/>
    <property type="project" value="TreeGrafter"/>
</dbReference>
<dbReference type="CDD" id="cd22249">
    <property type="entry name" value="UDM1_RNF168_RNF169-like"/>
    <property type="match status" value="1"/>
</dbReference>
<feature type="compositionally biased region" description="Basic residues" evidence="1">
    <location>
        <begin position="582"/>
        <end position="593"/>
    </location>
</feature>
<feature type="region of interest" description="Disordered" evidence="1">
    <location>
        <begin position="1671"/>
        <end position="1691"/>
    </location>
</feature>
<dbReference type="Proteomes" id="UP000812966">
    <property type="component" value="Unassembled WGS sequence"/>
</dbReference>
<feature type="compositionally biased region" description="Basic and acidic residues" evidence="1">
    <location>
        <begin position="273"/>
        <end position="301"/>
    </location>
</feature>
<evidence type="ECO:0000313" key="3">
    <source>
        <dbReference type="Proteomes" id="UP000812966"/>
    </source>
</evidence>
<dbReference type="GO" id="GO:0005634">
    <property type="term" value="C:nucleus"/>
    <property type="evidence" value="ECO:0007669"/>
    <property type="project" value="InterPro"/>
</dbReference>
<dbReference type="EMBL" id="JABELV010000144">
    <property type="protein sequence ID" value="KAG7529587.1"/>
    <property type="molecule type" value="Genomic_DNA"/>
</dbReference>
<proteinExistence type="predicted"/>
<protein>
    <recommendedName>
        <fullName evidence="4">Mus7/MMS22 family-domain-containing protein</fullName>
    </recommendedName>
</protein>
<evidence type="ECO:0008006" key="4">
    <source>
        <dbReference type="Google" id="ProtNLM"/>
    </source>
</evidence>
<feature type="compositionally biased region" description="Basic and acidic residues" evidence="1">
    <location>
        <begin position="817"/>
        <end position="827"/>
    </location>
</feature>
<keyword evidence="3" id="KW-1185">Reference proteome</keyword>
<evidence type="ECO:0000256" key="1">
    <source>
        <dbReference type="SAM" id="MobiDB-lite"/>
    </source>
</evidence>
<evidence type="ECO:0000313" key="2">
    <source>
        <dbReference type="EMBL" id="KAG7529587.1"/>
    </source>
</evidence>
<feature type="compositionally biased region" description="Acidic residues" evidence="1">
    <location>
        <begin position="805"/>
        <end position="816"/>
    </location>
</feature>
<feature type="region of interest" description="Disordered" evidence="1">
    <location>
        <begin position="549"/>
        <end position="674"/>
    </location>
</feature>
<feature type="region of interest" description="Disordered" evidence="1">
    <location>
        <begin position="262"/>
        <end position="386"/>
    </location>
</feature>
<feature type="compositionally biased region" description="Polar residues" evidence="1">
    <location>
        <begin position="990"/>
        <end position="999"/>
    </location>
</feature>
<feature type="region of interest" description="Disordered" evidence="1">
    <location>
        <begin position="778"/>
        <end position="860"/>
    </location>
</feature>
<feature type="compositionally biased region" description="Low complexity" evidence="1">
    <location>
        <begin position="358"/>
        <end position="370"/>
    </location>
</feature>
<reference evidence="2" key="1">
    <citation type="submission" date="2020-04" db="EMBL/GenBank/DDBJ databases">
        <title>Analysis of mating type loci in Filobasidium floriforme.</title>
        <authorList>
            <person name="Nowrousian M."/>
        </authorList>
    </citation>
    <scope>NUCLEOTIDE SEQUENCE</scope>
    <source>
        <strain evidence="2">CBS 6242</strain>
    </source>
</reference>
<comment type="caution">
    <text evidence="2">The sequence shown here is derived from an EMBL/GenBank/DDBJ whole genome shotgun (WGS) entry which is preliminary data.</text>
</comment>
<dbReference type="Pfam" id="PF09462">
    <property type="entry name" value="Mus7"/>
    <property type="match status" value="1"/>
</dbReference>
<dbReference type="GO" id="GO:0000724">
    <property type="term" value="P:double-strand break repair via homologous recombination"/>
    <property type="evidence" value="ECO:0007669"/>
    <property type="project" value="TreeGrafter"/>
</dbReference>
<organism evidence="2 3">
    <name type="scientific">Filobasidium floriforme</name>
    <dbReference type="NCBI Taxonomy" id="5210"/>
    <lineage>
        <taxon>Eukaryota</taxon>
        <taxon>Fungi</taxon>
        <taxon>Dikarya</taxon>
        <taxon>Basidiomycota</taxon>
        <taxon>Agaricomycotina</taxon>
        <taxon>Tremellomycetes</taxon>
        <taxon>Filobasidiales</taxon>
        <taxon>Filobasidiaceae</taxon>
        <taxon>Filobasidium</taxon>
    </lineage>
</organism>
<feature type="region of interest" description="Disordered" evidence="1">
    <location>
        <begin position="104"/>
        <end position="156"/>
    </location>
</feature>
<dbReference type="InterPro" id="IPR019021">
    <property type="entry name" value="Mms22"/>
</dbReference>
<dbReference type="PANTHER" id="PTHR28122:SF1">
    <property type="entry name" value="E3 UBIQUITIN-PROTEIN LIGASE SUBSTRATE RECEPTOR MMS22"/>
    <property type="match status" value="1"/>
</dbReference>
<feature type="compositionally biased region" description="Basic and acidic residues" evidence="1">
    <location>
        <begin position="652"/>
        <end position="673"/>
    </location>
</feature>
<feature type="compositionally biased region" description="Basic and acidic residues" evidence="1">
    <location>
        <begin position="629"/>
        <end position="644"/>
    </location>
</feature>
<dbReference type="GO" id="GO:0031297">
    <property type="term" value="P:replication fork processing"/>
    <property type="evidence" value="ECO:0007669"/>
    <property type="project" value="InterPro"/>
</dbReference>
<name>A0A8K0JIC3_9TREE</name>
<dbReference type="PANTHER" id="PTHR28122">
    <property type="entry name" value="E3 UBIQUITIN-PROTEIN LIGASE SUBSTRATE RECEPTOR MMS22"/>
    <property type="match status" value="1"/>
</dbReference>
<feature type="compositionally biased region" description="Low complexity" evidence="1">
    <location>
        <begin position="104"/>
        <end position="113"/>
    </location>
</feature>
<feature type="compositionally biased region" description="Basic residues" evidence="1">
    <location>
        <begin position="931"/>
        <end position="940"/>
    </location>
</feature>
<feature type="compositionally biased region" description="Polar residues" evidence="1">
    <location>
        <begin position="601"/>
        <end position="611"/>
    </location>
</feature>
<accession>A0A8K0JIC3</accession>
<feature type="compositionally biased region" description="Basic and acidic residues" evidence="1">
    <location>
        <begin position="549"/>
        <end position="570"/>
    </location>
</feature>
<feature type="region of interest" description="Disordered" evidence="1">
    <location>
        <begin position="872"/>
        <end position="940"/>
    </location>
</feature>
<feature type="region of interest" description="Disordered" evidence="1">
    <location>
        <begin position="990"/>
        <end position="1019"/>
    </location>
</feature>